<evidence type="ECO:0000256" key="3">
    <source>
        <dbReference type="ARBA" id="ARBA00022499"/>
    </source>
</evidence>
<dbReference type="EMBL" id="KN125550">
    <property type="protein sequence ID" value="KFO18087.1"/>
    <property type="molecule type" value="Genomic_DNA"/>
</dbReference>
<comment type="function">
    <text evidence="1">Component of the 26S proteasome, a multiprotein complex involved in the ATP-dependent degradation of ubiquitinated proteins. This complex plays a key role in the maintenance of protein homeostasis by removing misfolded or damaged proteins, which could impair cellular functions, and by removing proteins whose functions are no longer required. Therefore, the proteasome participates in numerous cellular processes, including cell cycle progression, apoptosis, or DNA damage repair.</text>
</comment>
<comment type="similarity">
    <text evidence="2">Belongs to the proteasome subunit p55 family.</text>
</comment>
<evidence type="ECO:0000256" key="7">
    <source>
        <dbReference type="ARBA" id="ARBA00065326"/>
    </source>
</evidence>
<evidence type="ECO:0000313" key="12">
    <source>
        <dbReference type="EMBL" id="KFO18087.1"/>
    </source>
</evidence>
<keyword evidence="4" id="KW-0832">Ubl conjugation</keyword>
<dbReference type="SMART" id="SM00088">
    <property type="entry name" value="PINT"/>
    <property type="match status" value="1"/>
</dbReference>
<dbReference type="Proteomes" id="UP000028990">
    <property type="component" value="Unassembled WGS sequence"/>
</dbReference>
<dbReference type="Pfam" id="PF22241">
    <property type="entry name" value="PSMD12-CSN4_N"/>
    <property type="match status" value="2"/>
</dbReference>
<dbReference type="PANTHER" id="PTHR10855">
    <property type="entry name" value="26S PROTEASOME NON-ATPASE REGULATORY SUBUNIT 12/COP9 SIGNALOSOME COMPLEX SUBUNIT 4"/>
    <property type="match status" value="1"/>
</dbReference>
<dbReference type="InterPro" id="IPR054559">
    <property type="entry name" value="PSMD12-CSN4-like_N"/>
</dbReference>
<evidence type="ECO:0000256" key="5">
    <source>
        <dbReference type="ARBA" id="ARBA00022942"/>
    </source>
</evidence>
<reference evidence="12 13" key="1">
    <citation type="submission" date="2013-11" db="EMBL/GenBank/DDBJ databases">
        <title>The Damaraland mole rat (Fukomys damarensis) genome and evolution of African mole rats.</title>
        <authorList>
            <person name="Gladyshev V.N."/>
            <person name="Fang X."/>
        </authorList>
    </citation>
    <scope>NUCLEOTIDE SEQUENCE [LARGE SCALE GENOMIC DNA]</scope>
    <source>
        <tissue evidence="12">Liver</tissue>
    </source>
</reference>
<keyword evidence="13" id="KW-1185">Reference proteome</keyword>
<proteinExistence type="inferred from homology"/>
<dbReference type="InterPro" id="IPR040134">
    <property type="entry name" value="PSMD12/CSN4"/>
</dbReference>
<dbReference type="InterPro" id="IPR036388">
    <property type="entry name" value="WH-like_DNA-bd_sf"/>
</dbReference>
<dbReference type="Gene3D" id="1.10.10.10">
    <property type="entry name" value="Winged helix-like DNA-binding domain superfamily/Winged helix DNA-binding domain"/>
    <property type="match status" value="1"/>
</dbReference>
<dbReference type="STRING" id="885580.ENSFDAP00000022659"/>
<dbReference type="InterPro" id="IPR036390">
    <property type="entry name" value="WH_DNA-bd_sf"/>
</dbReference>
<dbReference type="Pfam" id="PF01399">
    <property type="entry name" value="PCI"/>
    <property type="match status" value="1"/>
</dbReference>
<protein>
    <recommendedName>
        <fullName evidence="8">26S proteasome non-ATPase regulatory subunit 12</fullName>
    </recommendedName>
    <alternativeName>
        <fullName evidence="9">26S proteasome regulatory subunit RPN5</fullName>
    </alternativeName>
    <alternativeName>
        <fullName evidence="10">26S proteasome regulatory subunit p55</fullName>
    </alternativeName>
</protein>
<dbReference type="AlphaFoldDB" id="A0A091CK92"/>
<keyword evidence="5 12" id="KW-0647">Proteasome</keyword>
<accession>A0A091CK92</accession>
<dbReference type="PROSITE" id="PS50250">
    <property type="entry name" value="PCI"/>
    <property type="match status" value="1"/>
</dbReference>
<name>A0A091CK92_FUKDA</name>
<gene>
    <name evidence="12" type="ORF">H920_20539</name>
</gene>
<evidence type="ECO:0000256" key="4">
    <source>
        <dbReference type="ARBA" id="ARBA00022843"/>
    </source>
</evidence>
<dbReference type="PANTHER" id="PTHR10855:SF1">
    <property type="entry name" value="26S PROTEASOME NON-ATPASE REGULATORY SUBUNIT 12"/>
    <property type="match status" value="1"/>
</dbReference>
<keyword evidence="6" id="KW-0007">Acetylation</keyword>
<dbReference type="FunFam" id="1.10.10.10:FF:000159">
    <property type="entry name" value="26S proteasome non-ATPase regulatory subunit 12"/>
    <property type="match status" value="1"/>
</dbReference>
<evidence type="ECO:0000256" key="2">
    <source>
        <dbReference type="ARBA" id="ARBA00006397"/>
    </source>
</evidence>
<sequence>MADGGSERADGRIVKMEVDYSATVDQRLPECEKLAKEGRLQEVIETLLSLEKQTRTASDMVSTSRILVAVVKMCYEAKEWDLLNENIMLLSKRRSQLKQAVAKMVQQCCTYVEEITDLPVKLRLIDTLRMVTEGKIYVEIERARLTKTLATIKEQNGDVKEAASILQELQVETYGSMEKKERVEFILEQMRLCLAVKDYIRTQIISKKINTKFFQEENTEASIDLTTCLLGKCLNKAPKPQFILLLFVFQKLKLKYYNLMIQLDQHEGSYLSICKHYRAIYDTPCIQAENEKWQQALKSVVLYVILAPFDNEQSDLVHRISGDKKLEEIPKYKDLLKLFTTMELMRWSTLVEDYGMELRKGSLESPATDVFASTEEGEKRWKDLKNRVVEHNIRIMAKYYTRITMKRMAQLLDLSVDESEAFLSNLVVNKTIFAKVDRLAGIINFQRPKDPNNLLNDWSQKLSSLMSLVNKTTHLIAKEEMIHNLQ</sequence>
<dbReference type="SUPFAM" id="SSF46785">
    <property type="entry name" value="Winged helix' DNA-binding domain"/>
    <property type="match status" value="1"/>
</dbReference>
<organism evidence="12 13">
    <name type="scientific">Fukomys damarensis</name>
    <name type="common">Damaraland mole rat</name>
    <name type="synonym">Cryptomys damarensis</name>
    <dbReference type="NCBI Taxonomy" id="885580"/>
    <lineage>
        <taxon>Eukaryota</taxon>
        <taxon>Metazoa</taxon>
        <taxon>Chordata</taxon>
        <taxon>Craniata</taxon>
        <taxon>Vertebrata</taxon>
        <taxon>Euteleostomi</taxon>
        <taxon>Mammalia</taxon>
        <taxon>Eutheria</taxon>
        <taxon>Euarchontoglires</taxon>
        <taxon>Glires</taxon>
        <taxon>Rodentia</taxon>
        <taxon>Hystricomorpha</taxon>
        <taxon>Bathyergidae</taxon>
        <taxon>Fukomys</taxon>
    </lineage>
</organism>
<dbReference type="eggNOG" id="KOG1498">
    <property type="taxonomic scope" value="Eukaryota"/>
</dbReference>
<evidence type="ECO:0000313" key="13">
    <source>
        <dbReference type="Proteomes" id="UP000028990"/>
    </source>
</evidence>
<evidence type="ECO:0000256" key="8">
    <source>
        <dbReference type="ARBA" id="ARBA00068189"/>
    </source>
</evidence>
<dbReference type="GO" id="GO:0008541">
    <property type="term" value="C:proteasome regulatory particle, lid subcomplex"/>
    <property type="evidence" value="ECO:0007669"/>
    <property type="project" value="TreeGrafter"/>
</dbReference>
<evidence type="ECO:0000256" key="6">
    <source>
        <dbReference type="ARBA" id="ARBA00022990"/>
    </source>
</evidence>
<feature type="domain" description="PCI" evidence="11">
    <location>
        <begin position="269"/>
        <end position="450"/>
    </location>
</feature>
<evidence type="ECO:0000259" key="11">
    <source>
        <dbReference type="PROSITE" id="PS50250"/>
    </source>
</evidence>
<comment type="subunit">
    <text evidence="7">Component of the 19S proteasome regulatory particle complex. The 26S proteasome consists of a 20S core particle (CP) and two 19S regulatory subunits (RP). The regulatory particle is made of a lid composed of 9 subunits including PSMD12, a base containing 6 ATPases and few additional components. Interacts with ERCC6.</text>
</comment>
<dbReference type="InterPro" id="IPR000717">
    <property type="entry name" value="PCI_dom"/>
</dbReference>
<evidence type="ECO:0000256" key="1">
    <source>
        <dbReference type="ARBA" id="ARBA00002362"/>
    </source>
</evidence>
<evidence type="ECO:0000256" key="9">
    <source>
        <dbReference type="ARBA" id="ARBA00075108"/>
    </source>
</evidence>
<keyword evidence="3" id="KW-1017">Isopeptide bond</keyword>
<evidence type="ECO:0000256" key="10">
    <source>
        <dbReference type="ARBA" id="ARBA00077595"/>
    </source>
</evidence>
<dbReference type="Pfam" id="PF18098">
    <property type="entry name" value="RPN5_C"/>
    <property type="match status" value="1"/>
</dbReference>
<dbReference type="GO" id="GO:0005737">
    <property type="term" value="C:cytoplasm"/>
    <property type="evidence" value="ECO:0007669"/>
    <property type="project" value="TreeGrafter"/>
</dbReference>
<dbReference type="InterPro" id="IPR040896">
    <property type="entry name" value="RPN5_C"/>
</dbReference>